<name>A0A6M3K1K9_9ZZZZ</name>
<evidence type="ECO:0000313" key="1">
    <source>
        <dbReference type="EMBL" id="QJA74655.1"/>
    </source>
</evidence>
<dbReference type="AlphaFoldDB" id="A0A6M3K1K9"/>
<sequence>MAILIKVLLKQNEKLICEGCGHEIVEGEIAVLDLDYMREFPKKIYCLNCRSPE</sequence>
<organism evidence="1">
    <name type="scientific">viral metagenome</name>
    <dbReference type="NCBI Taxonomy" id="1070528"/>
    <lineage>
        <taxon>unclassified sequences</taxon>
        <taxon>metagenomes</taxon>
        <taxon>organismal metagenomes</taxon>
    </lineage>
</organism>
<proteinExistence type="predicted"/>
<reference evidence="1" key="1">
    <citation type="submission" date="2020-03" db="EMBL/GenBank/DDBJ databases">
        <title>The deep terrestrial virosphere.</title>
        <authorList>
            <person name="Holmfeldt K."/>
            <person name="Nilsson E."/>
            <person name="Simone D."/>
            <person name="Lopez-Fernandez M."/>
            <person name="Wu X."/>
            <person name="de Brujin I."/>
            <person name="Lundin D."/>
            <person name="Andersson A."/>
            <person name="Bertilsson S."/>
            <person name="Dopson M."/>
        </authorList>
    </citation>
    <scope>NUCLEOTIDE SEQUENCE</scope>
    <source>
        <strain evidence="1">MM415A01955</strain>
    </source>
</reference>
<accession>A0A6M3K1K9</accession>
<protein>
    <submittedName>
        <fullName evidence="1">Uncharacterized protein</fullName>
    </submittedName>
</protein>
<dbReference type="EMBL" id="MT142112">
    <property type="protein sequence ID" value="QJA74655.1"/>
    <property type="molecule type" value="Genomic_DNA"/>
</dbReference>
<gene>
    <name evidence="1" type="ORF">MM415A01955_0006</name>
</gene>